<accession>A0A3Q2CF93</accession>
<dbReference type="Ensembl" id="ENSCVAT00000009554.1">
    <property type="protein sequence ID" value="ENSCVAP00000003729.1"/>
    <property type="gene ID" value="ENSCVAG00000004944.1"/>
</dbReference>
<dbReference type="KEGG" id="cvg:107099678"/>
<dbReference type="PANTHER" id="PTHR15249">
    <property type="entry name" value="TRAF FAMILY MEMBER-ASSOCIATED NF-KAPPA-B ACTIVATOR"/>
    <property type="match status" value="1"/>
</dbReference>
<dbReference type="RefSeq" id="XP_015253387.1">
    <property type="nucleotide sequence ID" value="XM_015397901.1"/>
</dbReference>
<dbReference type="GeneID" id="107099678"/>
<dbReference type="Proteomes" id="UP000265020">
    <property type="component" value="Unassembled WGS sequence"/>
</dbReference>
<keyword evidence="2" id="KW-1185">Reference proteome</keyword>
<reference evidence="1" key="1">
    <citation type="submission" date="2025-05" db="UniProtKB">
        <authorList>
            <consortium name="Ensembl"/>
        </authorList>
    </citation>
    <scope>IDENTIFICATION</scope>
</reference>
<dbReference type="InterPro" id="IPR039669">
    <property type="entry name" value="TANK"/>
</dbReference>
<dbReference type="STRING" id="28743.ENSCVAP00000003732"/>
<protein>
    <submittedName>
        <fullName evidence="1">Uncharacterized LOC107099678</fullName>
    </submittedName>
</protein>
<organism evidence="1 2">
    <name type="scientific">Cyprinodon variegatus</name>
    <name type="common">Sheepshead minnow</name>
    <dbReference type="NCBI Taxonomy" id="28743"/>
    <lineage>
        <taxon>Eukaryota</taxon>
        <taxon>Metazoa</taxon>
        <taxon>Chordata</taxon>
        <taxon>Craniata</taxon>
        <taxon>Vertebrata</taxon>
        <taxon>Euteleostomi</taxon>
        <taxon>Actinopterygii</taxon>
        <taxon>Neopterygii</taxon>
        <taxon>Teleostei</taxon>
        <taxon>Neoteleostei</taxon>
        <taxon>Acanthomorphata</taxon>
        <taxon>Ovalentaria</taxon>
        <taxon>Atherinomorphae</taxon>
        <taxon>Cyprinodontiformes</taxon>
        <taxon>Cyprinodontidae</taxon>
        <taxon>Cyprinodon</taxon>
    </lineage>
</organism>
<dbReference type="GeneTree" id="ENSGT00670000099474"/>
<evidence type="ECO:0000313" key="2">
    <source>
        <dbReference type="Proteomes" id="UP000265020"/>
    </source>
</evidence>
<dbReference type="Ensembl" id="ENSCVAT00000009545.1">
    <property type="protein sequence ID" value="ENSCVAP00000003732.1"/>
    <property type="gene ID" value="ENSCVAG00000004944.1"/>
</dbReference>
<dbReference type="AlphaFoldDB" id="A0A3Q2CF93"/>
<dbReference type="RefSeq" id="XP_015253386.1">
    <property type="nucleotide sequence ID" value="XM_015397900.1"/>
</dbReference>
<evidence type="ECO:0000313" key="1">
    <source>
        <dbReference type="Ensembl" id="ENSCVAP00000003729.1"/>
    </source>
</evidence>
<dbReference type="RefSeq" id="XP_015253384.1">
    <property type="nucleotide sequence ID" value="XM_015397898.1"/>
</dbReference>
<dbReference type="RefSeq" id="XP_015253385.1">
    <property type="nucleotide sequence ID" value="XM_015397899.1"/>
</dbReference>
<proteinExistence type="predicted"/>
<dbReference type="OrthoDB" id="8769224at2759"/>
<dbReference type="OMA" id="CDFCQAV"/>
<dbReference type="PANTHER" id="PTHR15249:SF0">
    <property type="entry name" value="TRAF FAMILY MEMBER-ASSOCIATED NF-KAPPA-B ACTIVATOR"/>
    <property type="match status" value="1"/>
</dbReference>
<name>A0A3Q2CF93_CYPVA</name>
<sequence length="209" mass="22761">MEEAYSELYQQFLRLRSLCLKQAALLHQLTTALHNQQGISVTEAEVSDLISFPLQCSPEIPAFLHGKPQPQAAPTQPCGAERFSRDAGCSSGVLAEGMSKLSVDTTRQRKQDAKMEMFNPFTFNLESSKYLGASSSESKPSEQNSRGENGAQFKAMMPVKDGGLLTLSGAGVMSDVALHSHVCEFCQAVFPGDSTTRGEFLRHLCTHVT</sequence>
<dbReference type="GO" id="GO:0043124">
    <property type="term" value="P:negative regulation of canonical NF-kappaB signal transduction"/>
    <property type="evidence" value="ECO:0007669"/>
    <property type="project" value="InterPro"/>
</dbReference>